<dbReference type="GeneID" id="72468000"/>
<dbReference type="InterPro" id="IPR001173">
    <property type="entry name" value="Glyco_trans_2-like"/>
</dbReference>
<feature type="domain" description="Glycosyltransferase 2-like" evidence="1">
    <location>
        <begin position="9"/>
        <end position="139"/>
    </location>
</feature>
<evidence type="ECO:0000313" key="3">
    <source>
        <dbReference type="Proteomes" id="UP000825483"/>
    </source>
</evidence>
<proteinExistence type="predicted"/>
<dbReference type="SUPFAM" id="SSF53448">
    <property type="entry name" value="Nucleotide-diphospho-sugar transferases"/>
    <property type="match status" value="1"/>
</dbReference>
<sequence length="306" mass="35828">MVSNHPLVSIIIPNYNHARFLDERMQSVLGQTYQNFEVIILDDRSTDNSREVIEKYRSNPKVRKILFNDTNSGSPFRQWKKGMELASGEIVWIAESDDSCEPTFLESLVPCFADEHVAFAFCRTTKVDEADKPFEVCQPDMHGSYVMEGHDFIARHLYRICSVVNASSALIRKRMALGAAPLYQEFRGSGDWMFWIEMAEQGRVAFVDKKLNRCRQFFQSTTAKMQRSMRSSAEDYRIYQYMITHKEMSRLKALKTRFWRIYSLLFYTEGLDAKKRKEGLRIWRSNAILHIFACLTRLYVKIRTGE</sequence>
<accession>A0A9R1CXQ2</accession>
<dbReference type="PANTHER" id="PTHR22916:SF3">
    <property type="entry name" value="UDP-GLCNAC:BETAGAL BETA-1,3-N-ACETYLGLUCOSAMINYLTRANSFERASE-LIKE PROTEIN 1"/>
    <property type="match status" value="1"/>
</dbReference>
<dbReference type="Pfam" id="PF00535">
    <property type="entry name" value="Glycos_transf_2"/>
    <property type="match status" value="1"/>
</dbReference>
<dbReference type="EMBL" id="BPUB01000001">
    <property type="protein sequence ID" value="GJG58218.1"/>
    <property type="molecule type" value="Genomic_DNA"/>
</dbReference>
<evidence type="ECO:0000313" key="2">
    <source>
        <dbReference type="EMBL" id="GJG58218.1"/>
    </source>
</evidence>
<dbReference type="Proteomes" id="UP000825483">
    <property type="component" value="Unassembled WGS sequence"/>
</dbReference>
<dbReference type="GO" id="GO:0016758">
    <property type="term" value="F:hexosyltransferase activity"/>
    <property type="evidence" value="ECO:0007669"/>
    <property type="project" value="UniProtKB-ARBA"/>
</dbReference>
<keyword evidence="3" id="KW-1185">Reference proteome</keyword>
<dbReference type="Gene3D" id="3.90.550.10">
    <property type="entry name" value="Spore Coat Polysaccharide Biosynthesis Protein SpsA, Chain A"/>
    <property type="match status" value="1"/>
</dbReference>
<dbReference type="AlphaFoldDB" id="A0A9R1CXQ2"/>
<reference evidence="2" key="1">
    <citation type="journal article" date="2022" name="Int. J. Syst. Evol. Microbiol.">
        <title>Prevotella lacticifex sp. nov., isolated from the rumen of cows.</title>
        <authorList>
            <person name="Shinkai T."/>
            <person name="Ikeyama N."/>
            <person name="Kumagai M."/>
            <person name="Ohmori H."/>
            <person name="Sakamoto M."/>
            <person name="Ohkuma M."/>
            <person name="Mitsumori M."/>
        </authorList>
    </citation>
    <scope>NUCLEOTIDE SEQUENCE</scope>
    <source>
        <strain evidence="2">R5076</strain>
    </source>
</reference>
<name>A0A9R1CXQ2_9BACT</name>
<dbReference type="PANTHER" id="PTHR22916">
    <property type="entry name" value="GLYCOSYLTRANSFERASE"/>
    <property type="match status" value="1"/>
</dbReference>
<dbReference type="RefSeq" id="WP_223929800.1">
    <property type="nucleotide sequence ID" value="NZ_BPTU01000003.1"/>
</dbReference>
<evidence type="ECO:0000259" key="1">
    <source>
        <dbReference type="Pfam" id="PF00535"/>
    </source>
</evidence>
<dbReference type="CDD" id="cd00761">
    <property type="entry name" value="Glyco_tranf_GTA_type"/>
    <property type="match status" value="1"/>
</dbReference>
<comment type="caution">
    <text evidence="2">The sequence shown here is derived from an EMBL/GenBank/DDBJ whole genome shotgun (WGS) entry which is preliminary data.</text>
</comment>
<protein>
    <recommendedName>
        <fullName evidence="1">Glycosyltransferase 2-like domain-containing protein</fullName>
    </recommendedName>
</protein>
<organism evidence="2 3">
    <name type="scientific">Prevotella lacticifex</name>
    <dbReference type="NCBI Taxonomy" id="2854755"/>
    <lineage>
        <taxon>Bacteria</taxon>
        <taxon>Pseudomonadati</taxon>
        <taxon>Bacteroidota</taxon>
        <taxon>Bacteroidia</taxon>
        <taxon>Bacteroidales</taxon>
        <taxon>Prevotellaceae</taxon>
        <taxon>Prevotella</taxon>
    </lineage>
</organism>
<dbReference type="InterPro" id="IPR029044">
    <property type="entry name" value="Nucleotide-diphossugar_trans"/>
</dbReference>
<gene>
    <name evidence="2" type="ORF">PRLR5076_10690</name>
</gene>